<protein>
    <submittedName>
        <fullName evidence="1">Uncharacterized protein</fullName>
    </submittedName>
</protein>
<gene>
    <name evidence="1" type="ORF">JZM60_06145</name>
</gene>
<reference evidence="1 2" key="1">
    <citation type="submission" date="2021-03" db="EMBL/GenBank/DDBJ databases">
        <title>Geobacter metallireducens gen. nov. sp. nov., a microorganism capable of coupling the complete oxidation of organic compounds to the reduction of iron and other metals.</title>
        <authorList>
            <person name="Li Y."/>
        </authorList>
    </citation>
    <scope>NUCLEOTIDE SEQUENCE [LARGE SCALE GENOMIC DNA]</scope>
    <source>
        <strain evidence="1 2">Jerry-YX</strain>
    </source>
</reference>
<accession>A0ABX7Q798</accession>
<evidence type="ECO:0000313" key="2">
    <source>
        <dbReference type="Proteomes" id="UP000663651"/>
    </source>
</evidence>
<sequence length="195" mass="21314">MSGATTPAEQEIACQQVLTEDFSVFSIQWMTISQSLAAGVSPDLLLDRYLSFIRRFTRSLVRPQVTAGGVEFRVLWLPVSLISFMAPVRQRDEQGESLSLVIRGGALVRTGGGDLSFLVGKDNGGVRLTLRLAGSRPRLLGSTPSSIRKLFYRFTQAYIHRVATVRFLAGVHGELAGVPACVRIVPVNVMHGEEI</sequence>
<dbReference type="EMBL" id="CP071382">
    <property type="protein sequence ID" value="QSV46845.1"/>
    <property type="molecule type" value="Genomic_DNA"/>
</dbReference>
<dbReference type="RefSeq" id="WP_207164623.1">
    <property type="nucleotide sequence ID" value="NZ_CP071382.1"/>
</dbReference>
<dbReference type="Proteomes" id="UP000663651">
    <property type="component" value="Chromosome"/>
</dbReference>
<evidence type="ECO:0000313" key="1">
    <source>
        <dbReference type="EMBL" id="QSV46845.1"/>
    </source>
</evidence>
<proteinExistence type="predicted"/>
<organism evidence="1 2">
    <name type="scientific">Geobacter benzoatilyticus</name>
    <dbReference type="NCBI Taxonomy" id="2815309"/>
    <lineage>
        <taxon>Bacteria</taxon>
        <taxon>Pseudomonadati</taxon>
        <taxon>Thermodesulfobacteriota</taxon>
        <taxon>Desulfuromonadia</taxon>
        <taxon>Geobacterales</taxon>
        <taxon>Geobacteraceae</taxon>
        <taxon>Geobacter</taxon>
    </lineage>
</organism>
<keyword evidence="2" id="KW-1185">Reference proteome</keyword>
<name>A0ABX7Q798_9BACT</name>